<accession>A0AAD9CS99</accession>
<evidence type="ECO:0000256" key="2">
    <source>
        <dbReference type="ARBA" id="ARBA00022692"/>
    </source>
</evidence>
<comment type="caution">
    <text evidence="8">The sequence shown here is derived from an EMBL/GenBank/DDBJ whole genome shotgun (WGS) entry which is preliminary data.</text>
</comment>
<feature type="transmembrane region" description="Helical" evidence="6">
    <location>
        <begin position="149"/>
        <end position="170"/>
    </location>
</feature>
<dbReference type="EMBL" id="JAODAN010000011">
    <property type="protein sequence ID" value="KAK1921242.1"/>
    <property type="molecule type" value="Genomic_DNA"/>
</dbReference>
<dbReference type="PROSITE" id="PS51503">
    <property type="entry name" value="HIG1"/>
    <property type="match status" value="1"/>
</dbReference>
<feature type="transmembrane region" description="Helical" evidence="6">
    <location>
        <begin position="118"/>
        <end position="137"/>
    </location>
</feature>
<name>A0AAD9CS99_PAPLA</name>
<dbReference type="GO" id="GO:0033617">
    <property type="term" value="P:mitochondrial respiratory chain complex IV assembly"/>
    <property type="evidence" value="ECO:0007669"/>
    <property type="project" value="TreeGrafter"/>
</dbReference>
<sequence length="226" mass="24641">MKITTEKQQQGYIDSTIEGGLKGAAVAAGVLVPATMILRKQSAYFRALPLPLKALGAVSVIVPAITISAEKAGEAYSRTQWTGIGKQEIEAVQRREQERWEKLGTWGQVGDWAKRRKWAIIGTAWVGALGGSYALVAKNNRHQSFAQKIVQARVYAQAATIGLLLVAAFIQGSGVAQSDTVPLRPGDHSWREILEQEGYLQKVREDGQRDTQLADAHRVAQPQRGA</sequence>
<dbReference type="Pfam" id="PF04588">
    <property type="entry name" value="HIG_1_N"/>
    <property type="match status" value="1"/>
</dbReference>
<dbReference type="AlphaFoldDB" id="A0AAD9CS99"/>
<evidence type="ECO:0000256" key="1">
    <source>
        <dbReference type="ARBA" id="ARBA00004173"/>
    </source>
</evidence>
<organism evidence="8 9">
    <name type="scientific">Papiliotrema laurentii</name>
    <name type="common">Cryptococcus laurentii</name>
    <dbReference type="NCBI Taxonomy" id="5418"/>
    <lineage>
        <taxon>Eukaryota</taxon>
        <taxon>Fungi</taxon>
        <taxon>Dikarya</taxon>
        <taxon>Basidiomycota</taxon>
        <taxon>Agaricomycotina</taxon>
        <taxon>Tremellomycetes</taxon>
        <taxon>Tremellales</taxon>
        <taxon>Rhynchogastremaceae</taxon>
        <taxon>Papiliotrema</taxon>
    </lineage>
</organism>
<evidence type="ECO:0000313" key="9">
    <source>
        <dbReference type="Proteomes" id="UP001182556"/>
    </source>
</evidence>
<proteinExistence type="predicted"/>
<gene>
    <name evidence="8" type="ORF">DB88DRAFT_500114</name>
</gene>
<dbReference type="PANTHER" id="PTHR28018">
    <property type="entry name" value="RESPIRATORY SUPERCOMPLEX FACTOR 2, MITOCHONDRIAL"/>
    <property type="match status" value="1"/>
</dbReference>
<evidence type="ECO:0000259" key="7">
    <source>
        <dbReference type="PROSITE" id="PS51503"/>
    </source>
</evidence>
<evidence type="ECO:0000313" key="8">
    <source>
        <dbReference type="EMBL" id="KAK1921242.1"/>
    </source>
</evidence>
<feature type="domain" description="HIG1" evidence="7">
    <location>
        <begin position="90"/>
        <end position="182"/>
    </location>
</feature>
<keyword evidence="2 6" id="KW-0812">Transmembrane</keyword>
<keyword evidence="4 6" id="KW-0472">Membrane</keyword>
<dbReference type="InterPro" id="IPR040153">
    <property type="entry name" value="Rcf2"/>
</dbReference>
<keyword evidence="9" id="KW-1185">Reference proteome</keyword>
<feature type="transmembrane region" description="Helical" evidence="6">
    <location>
        <begin position="50"/>
        <end position="69"/>
    </location>
</feature>
<feature type="region of interest" description="Disordered" evidence="5">
    <location>
        <begin position="205"/>
        <end position="226"/>
    </location>
</feature>
<dbReference type="InterPro" id="IPR007667">
    <property type="entry name" value="Hypoxia_induced_domain"/>
</dbReference>
<evidence type="ECO:0000256" key="4">
    <source>
        <dbReference type="ARBA" id="ARBA00023136"/>
    </source>
</evidence>
<protein>
    <submittedName>
        <fullName evidence="8">Mitochondrion protein</fullName>
    </submittedName>
</protein>
<evidence type="ECO:0000256" key="3">
    <source>
        <dbReference type="ARBA" id="ARBA00022989"/>
    </source>
</evidence>
<reference evidence="8" key="1">
    <citation type="submission" date="2023-02" db="EMBL/GenBank/DDBJ databases">
        <title>Identification and recombinant expression of a fungal hydrolase from Papiliotrema laurentii that hydrolyzes apple cutin and clears colloidal polyester polyurethane.</title>
        <authorList>
            <consortium name="DOE Joint Genome Institute"/>
            <person name="Roman V.A."/>
            <person name="Bojanowski C."/>
            <person name="Crable B.R."/>
            <person name="Wagner D.N."/>
            <person name="Hung C.S."/>
            <person name="Nadeau L.J."/>
            <person name="Schratz L."/>
            <person name="Haridas S."/>
            <person name="Pangilinan J."/>
            <person name="Lipzen A."/>
            <person name="Na H."/>
            <person name="Yan M."/>
            <person name="Ng V."/>
            <person name="Grigoriev I.V."/>
            <person name="Spatafora J.W."/>
            <person name="Barlow D."/>
            <person name="Biffinger J."/>
            <person name="Kelley-Loughnane N."/>
            <person name="Varaljay V.A."/>
            <person name="Crookes-Goodson W.J."/>
        </authorList>
    </citation>
    <scope>NUCLEOTIDE SEQUENCE</scope>
    <source>
        <strain evidence="8">5307AH</strain>
    </source>
</reference>
<evidence type="ECO:0000256" key="6">
    <source>
        <dbReference type="SAM" id="Phobius"/>
    </source>
</evidence>
<dbReference type="PANTHER" id="PTHR28018:SF3">
    <property type="entry name" value="RESPIRATORY SUPERCOMPLEX FACTOR 2, MITOCHONDRIAL"/>
    <property type="match status" value="1"/>
</dbReference>
<comment type="subcellular location">
    <subcellularLocation>
        <location evidence="1">Mitochondrion</location>
    </subcellularLocation>
</comment>
<dbReference type="Proteomes" id="UP001182556">
    <property type="component" value="Unassembled WGS sequence"/>
</dbReference>
<evidence type="ECO:0000256" key="5">
    <source>
        <dbReference type="SAM" id="MobiDB-lite"/>
    </source>
</evidence>
<dbReference type="GO" id="GO:0005739">
    <property type="term" value="C:mitochondrion"/>
    <property type="evidence" value="ECO:0007669"/>
    <property type="project" value="UniProtKB-SubCell"/>
</dbReference>
<keyword evidence="3 6" id="KW-1133">Transmembrane helix</keyword>